<dbReference type="RefSeq" id="WP_344070982.1">
    <property type="nucleotide sequence ID" value="NZ_BAAAPL010000001.1"/>
</dbReference>
<evidence type="ECO:0000256" key="3">
    <source>
        <dbReference type="ARBA" id="ARBA00012438"/>
    </source>
</evidence>
<dbReference type="SUPFAM" id="SSF158472">
    <property type="entry name" value="HAMP domain-like"/>
    <property type="match status" value="1"/>
</dbReference>
<dbReference type="PROSITE" id="PS50109">
    <property type="entry name" value="HIS_KIN"/>
    <property type="match status" value="1"/>
</dbReference>
<dbReference type="PANTHER" id="PTHR45436:SF5">
    <property type="entry name" value="SENSOR HISTIDINE KINASE TRCS"/>
    <property type="match status" value="1"/>
</dbReference>
<comment type="caution">
    <text evidence="15">The sequence shown here is derived from an EMBL/GenBank/DDBJ whole genome shotgun (WGS) entry which is preliminary data.</text>
</comment>
<evidence type="ECO:0000259" key="13">
    <source>
        <dbReference type="PROSITE" id="PS50109"/>
    </source>
</evidence>
<keyword evidence="7" id="KW-0418">Kinase</keyword>
<keyword evidence="5" id="KW-0808">Transferase</keyword>
<comment type="subcellular location">
    <subcellularLocation>
        <location evidence="2">Cell membrane</location>
    </subcellularLocation>
</comment>
<dbReference type="CDD" id="cd00082">
    <property type="entry name" value="HisKA"/>
    <property type="match status" value="1"/>
</dbReference>
<keyword evidence="9" id="KW-0902">Two-component regulatory system</keyword>
<dbReference type="SUPFAM" id="SSF55874">
    <property type="entry name" value="ATPase domain of HSP90 chaperone/DNA topoisomerase II/histidine kinase"/>
    <property type="match status" value="1"/>
</dbReference>
<dbReference type="InterPro" id="IPR050428">
    <property type="entry name" value="TCS_sensor_his_kinase"/>
</dbReference>
<feature type="transmembrane region" description="Helical" evidence="12">
    <location>
        <begin position="29"/>
        <end position="52"/>
    </location>
</feature>
<dbReference type="SMART" id="SM00304">
    <property type="entry name" value="HAMP"/>
    <property type="match status" value="1"/>
</dbReference>
<name>A0ABN2I4A6_9MICO</name>
<dbReference type="Gene3D" id="3.30.565.10">
    <property type="entry name" value="Histidine kinase-like ATPase, C-terminal domain"/>
    <property type="match status" value="1"/>
</dbReference>
<dbReference type="InterPro" id="IPR036890">
    <property type="entry name" value="HATPase_C_sf"/>
</dbReference>
<dbReference type="PANTHER" id="PTHR45436">
    <property type="entry name" value="SENSOR HISTIDINE KINASE YKOH"/>
    <property type="match status" value="1"/>
</dbReference>
<evidence type="ECO:0000256" key="8">
    <source>
        <dbReference type="ARBA" id="ARBA00022989"/>
    </source>
</evidence>
<keyword evidence="8 12" id="KW-1133">Transmembrane helix</keyword>
<comment type="catalytic activity">
    <reaction evidence="1">
        <text>ATP + protein L-histidine = ADP + protein N-phospho-L-histidine.</text>
        <dbReference type="EC" id="2.7.13.3"/>
    </reaction>
</comment>
<evidence type="ECO:0000256" key="2">
    <source>
        <dbReference type="ARBA" id="ARBA00004236"/>
    </source>
</evidence>
<evidence type="ECO:0000256" key="10">
    <source>
        <dbReference type="ARBA" id="ARBA00023136"/>
    </source>
</evidence>
<keyword evidence="6 12" id="KW-0812">Transmembrane</keyword>
<feature type="domain" description="HAMP" evidence="14">
    <location>
        <begin position="211"/>
        <end position="264"/>
    </location>
</feature>
<evidence type="ECO:0000256" key="6">
    <source>
        <dbReference type="ARBA" id="ARBA00022692"/>
    </source>
</evidence>
<dbReference type="EC" id="2.7.13.3" evidence="3"/>
<dbReference type="InterPro" id="IPR004358">
    <property type="entry name" value="Sig_transdc_His_kin-like_C"/>
</dbReference>
<keyword evidence="4" id="KW-0597">Phosphoprotein</keyword>
<dbReference type="EMBL" id="BAAAPL010000001">
    <property type="protein sequence ID" value="GAA1698400.1"/>
    <property type="molecule type" value="Genomic_DNA"/>
</dbReference>
<dbReference type="Pfam" id="PF00672">
    <property type="entry name" value="HAMP"/>
    <property type="match status" value="1"/>
</dbReference>
<keyword evidence="10 12" id="KW-0472">Membrane</keyword>
<dbReference type="CDD" id="cd06225">
    <property type="entry name" value="HAMP"/>
    <property type="match status" value="1"/>
</dbReference>
<keyword evidence="16" id="KW-1185">Reference proteome</keyword>
<organism evidence="15 16">
    <name type="scientific">Microbacterium sediminicola</name>
    <dbReference type="NCBI Taxonomy" id="415210"/>
    <lineage>
        <taxon>Bacteria</taxon>
        <taxon>Bacillati</taxon>
        <taxon>Actinomycetota</taxon>
        <taxon>Actinomycetes</taxon>
        <taxon>Micrococcales</taxon>
        <taxon>Microbacteriaceae</taxon>
        <taxon>Microbacterium</taxon>
    </lineage>
</organism>
<feature type="domain" description="Histidine kinase" evidence="13">
    <location>
        <begin position="279"/>
        <end position="572"/>
    </location>
</feature>
<evidence type="ECO:0000256" key="12">
    <source>
        <dbReference type="SAM" id="Phobius"/>
    </source>
</evidence>
<dbReference type="Pfam" id="PF02518">
    <property type="entry name" value="HATPase_c"/>
    <property type="match status" value="1"/>
</dbReference>
<dbReference type="InterPro" id="IPR036097">
    <property type="entry name" value="HisK_dim/P_sf"/>
</dbReference>
<accession>A0ABN2I4A6</accession>
<dbReference type="InterPro" id="IPR003594">
    <property type="entry name" value="HATPase_dom"/>
</dbReference>
<dbReference type="PRINTS" id="PR00344">
    <property type="entry name" value="BCTRLSENSOR"/>
</dbReference>
<dbReference type="SMART" id="SM00388">
    <property type="entry name" value="HisKA"/>
    <property type="match status" value="1"/>
</dbReference>
<dbReference type="InterPro" id="IPR003660">
    <property type="entry name" value="HAMP_dom"/>
</dbReference>
<feature type="region of interest" description="Disordered" evidence="11">
    <location>
        <begin position="582"/>
        <end position="601"/>
    </location>
</feature>
<evidence type="ECO:0000256" key="4">
    <source>
        <dbReference type="ARBA" id="ARBA00022553"/>
    </source>
</evidence>
<reference evidence="15 16" key="1">
    <citation type="journal article" date="2019" name="Int. J. Syst. Evol. Microbiol.">
        <title>The Global Catalogue of Microorganisms (GCM) 10K type strain sequencing project: providing services to taxonomists for standard genome sequencing and annotation.</title>
        <authorList>
            <consortium name="The Broad Institute Genomics Platform"/>
            <consortium name="The Broad Institute Genome Sequencing Center for Infectious Disease"/>
            <person name="Wu L."/>
            <person name="Ma J."/>
        </authorList>
    </citation>
    <scope>NUCLEOTIDE SEQUENCE [LARGE SCALE GENOMIC DNA]</scope>
    <source>
        <strain evidence="15 16">JCM 15577</strain>
    </source>
</reference>
<dbReference type="Proteomes" id="UP001501690">
    <property type="component" value="Unassembled WGS sequence"/>
</dbReference>
<evidence type="ECO:0000256" key="7">
    <source>
        <dbReference type="ARBA" id="ARBA00022777"/>
    </source>
</evidence>
<dbReference type="PROSITE" id="PS50885">
    <property type="entry name" value="HAMP"/>
    <property type="match status" value="1"/>
</dbReference>
<dbReference type="InterPro" id="IPR003661">
    <property type="entry name" value="HisK_dim/P_dom"/>
</dbReference>
<evidence type="ECO:0000313" key="15">
    <source>
        <dbReference type="EMBL" id="GAA1698400.1"/>
    </source>
</evidence>
<feature type="transmembrane region" description="Helical" evidence="12">
    <location>
        <begin position="184"/>
        <end position="210"/>
    </location>
</feature>
<evidence type="ECO:0000256" key="1">
    <source>
        <dbReference type="ARBA" id="ARBA00000085"/>
    </source>
</evidence>
<sequence>MTSGAGPDGADQSDAVTTWWRSISLRAKVTGVAVAILALGLLGTGIGTTVFLRSELAASIDTQVTQLASATAVSGLFDIDSTSSPPFKVKEEAAPTEYFVALYGPEGEFIASAGGGRRSAQPAFPETFSLAEGYILQQQAPFTLSATTGTSTFRASVAVIQVEGTSTLYTQMVALPMSTVTQTLATYLGIYSILAVITIALGAIAIRLLVTLAFRSLAQVESTAMEIAAGDFGQRLTNIAPGTEVGRLKTAINTMLGRVDAALGQRDTTVRQMRRFVGDASHELRTPLVTVRGYAELYRMGAIRSDEDMAQAMERIEKEAVRMGLLVEDLLALARLDERRDVVFTAVDLRPLARDAAMDARAASPQRPVAVVDTTISERETMSPVVTETGSYAVAKRPRGTSALARAGAIFLRRRARDEQTDAAGSESPARLDQGFADAAGLNPVPPTAAAAPPIVLGDENRIRQVITNLLGNARRFTSEDSPIELRVGVDRTAQMGWVEVVDHGEGIPDQIKDKIFQRFWRADTSRARATGGSGLGLSIVSSIVEAHHGDVQVRDTPGGGATFRVGFPLVQHRDRAEQADIMTQPLERLPASALEENPER</sequence>
<dbReference type="SMART" id="SM00387">
    <property type="entry name" value="HATPase_c"/>
    <property type="match status" value="1"/>
</dbReference>
<dbReference type="Gene3D" id="6.10.340.10">
    <property type="match status" value="1"/>
</dbReference>
<gene>
    <name evidence="15" type="ORF">GCM10009808_14870</name>
</gene>
<evidence type="ECO:0000256" key="5">
    <source>
        <dbReference type="ARBA" id="ARBA00022679"/>
    </source>
</evidence>
<evidence type="ECO:0000313" key="16">
    <source>
        <dbReference type="Proteomes" id="UP001501690"/>
    </source>
</evidence>
<dbReference type="InterPro" id="IPR005467">
    <property type="entry name" value="His_kinase_dom"/>
</dbReference>
<proteinExistence type="predicted"/>
<evidence type="ECO:0000259" key="14">
    <source>
        <dbReference type="PROSITE" id="PS50885"/>
    </source>
</evidence>
<dbReference type="SUPFAM" id="SSF47384">
    <property type="entry name" value="Homodimeric domain of signal transducing histidine kinase"/>
    <property type="match status" value="1"/>
</dbReference>
<dbReference type="Pfam" id="PF00512">
    <property type="entry name" value="HisKA"/>
    <property type="match status" value="1"/>
</dbReference>
<dbReference type="Gene3D" id="1.10.287.130">
    <property type="match status" value="1"/>
</dbReference>
<evidence type="ECO:0000256" key="11">
    <source>
        <dbReference type="SAM" id="MobiDB-lite"/>
    </source>
</evidence>
<evidence type="ECO:0000256" key="9">
    <source>
        <dbReference type="ARBA" id="ARBA00023012"/>
    </source>
</evidence>
<protein>
    <recommendedName>
        <fullName evidence="3">histidine kinase</fullName>
        <ecNumber evidence="3">2.7.13.3</ecNumber>
    </recommendedName>
</protein>